<evidence type="ECO:0000313" key="2">
    <source>
        <dbReference type="Proteomes" id="UP000569092"/>
    </source>
</evidence>
<dbReference type="Proteomes" id="UP000569092">
    <property type="component" value="Unassembled WGS sequence"/>
</dbReference>
<sequence length="31" mass="3291">MEREKANGVLGNGAVRAWSGMVGDGMLRATR</sequence>
<gene>
    <name evidence="1" type="ORF">HDF10_003791</name>
</gene>
<evidence type="ECO:0000313" key="1">
    <source>
        <dbReference type="EMBL" id="MBB5345790.1"/>
    </source>
</evidence>
<organism evidence="1 2">
    <name type="scientific">Tunturiibacter lichenicola</name>
    <dbReference type="NCBI Taxonomy" id="2051959"/>
    <lineage>
        <taxon>Bacteria</taxon>
        <taxon>Pseudomonadati</taxon>
        <taxon>Acidobacteriota</taxon>
        <taxon>Terriglobia</taxon>
        <taxon>Terriglobales</taxon>
        <taxon>Acidobacteriaceae</taxon>
        <taxon>Tunturiibacter</taxon>
    </lineage>
</organism>
<proteinExistence type="predicted"/>
<protein>
    <submittedName>
        <fullName evidence="1">Uncharacterized protein</fullName>
    </submittedName>
</protein>
<name>A0A7W8JAV0_9BACT</name>
<dbReference type="AlphaFoldDB" id="A0A7W8JAV0"/>
<comment type="caution">
    <text evidence="1">The sequence shown here is derived from an EMBL/GenBank/DDBJ whole genome shotgun (WGS) entry which is preliminary data.</text>
</comment>
<reference evidence="1 2" key="1">
    <citation type="submission" date="2020-08" db="EMBL/GenBank/DDBJ databases">
        <title>Genomic Encyclopedia of Type Strains, Phase IV (KMG-V): Genome sequencing to study the core and pangenomes of soil and plant-associated prokaryotes.</title>
        <authorList>
            <person name="Whitman W."/>
        </authorList>
    </citation>
    <scope>NUCLEOTIDE SEQUENCE [LARGE SCALE GENOMIC DNA]</scope>
    <source>
        <strain evidence="1 2">M8US30</strain>
    </source>
</reference>
<dbReference type="EMBL" id="JACHDZ010000007">
    <property type="protein sequence ID" value="MBB5345790.1"/>
    <property type="molecule type" value="Genomic_DNA"/>
</dbReference>
<accession>A0A7W8JAV0</accession>